<organism evidence="6">
    <name type="scientific">uncultured Caudovirales phage</name>
    <dbReference type="NCBI Taxonomy" id="2100421"/>
    <lineage>
        <taxon>Viruses</taxon>
        <taxon>Duplodnaviria</taxon>
        <taxon>Heunggongvirae</taxon>
        <taxon>Uroviricota</taxon>
        <taxon>Caudoviricetes</taxon>
        <taxon>Peduoviridae</taxon>
        <taxon>Maltschvirus</taxon>
        <taxon>Maltschvirus maltsch</taxon>
    </lineage>
</organism>
<dbReference type="EMBL" id="LR796548">
    <property type="protein sequence ID" value="CAB4151030.1"/>
    <property type="molecule type" value="Genomic_DNA"/>
</dbReference>
<dbReference type="EMBL" id="LR797130">
    <property type="protein sequence ID" value="CAB4188731.1"/>
    <property type="molecule type" value="Genomic_DNA"/>
</dbReference>
<evidence type="ECO:0000313" key="4">
    <source>
        <dbReference type="EMBL" id="CAB4161640.1"/>
    </source>
</evidence>
<dbReference type="EMBL" id="LR796461">
    <property type="protein sequence ID" value="CAB4146080.1"/>
    <property type="molecule type" value="Genomic_DNA"/>
</dbReference>
<evidence type="ECO:0000313" key="3">
    <source>
        <dbReference type="EMBL" id="CAB4151030.1"/>
    </source>
</evidence>
<dbReference type="EMBL" id="LR796980">
    <property type="protein sequence ID" value="CAB4179311.1"/>
    <property type="molecule type" value="Genomic_DNA"/>
</dbReference>
<evidence type="ECO:0000313" key="9">
    <source>
        <dbReference type="EMBL" id="CAB4215980.1"/>
    </source>
</evidence>
<dbReference type="EMBL" id="LR798423">
    <property type="protein sequence ID" value="CAB5230821.1"/>
    <property type="molecule type" value="Genomic_DNA"/>
</dbReference>
<proteinExistence type="predicted"/>
<name>A0A6J5QCU7_9CAUD</name>
<gene>
    <name evidence="6" type="ORF">UFOVP1031_60</name>
    <name evidence="7" type="ORF">UFOVP1172_75</name>
    <name evidence="8" type="ORF">UFOVP1240_137</name>
    <name evidence="9" type="ORF">UFOVP1486_37</name>
    <name evidence="11" type="ORF">UFOVP1578_132</name>
    <name evidence="10" type="ORF">UFOVP1630_124</name>
    <name evidence="1" type="ORF">UFOVP288_154</name>
    <name evidence="2" type="ORF">UFOVP483_42</name>
    <name evidence="3" type="ORF">UFOVP573_118</name>
    <name evidence="4" type="ORF">UFOVP769_154</name>
    <name evidence="5" type="ORF">UFOVP962_122</name>
</gene>
<evidence type="ECO:0000313" key="8">
    <source>
        <dbReference type="EMBL" id="CAB4192061.1"/>
    </source>
</evidence>
<dbReference type="EMBL" id="LR796709">
    <property type="protein sequence ID" value="CAB4161640.1"/>
    <property type="molecule type" value="Genomic_DNA"/>
</dbReference>
<protein>
    <recommendedName>
        <fullName evidence="12">Oxoglutarate/iron-dependent dioxygenase</fullName>
    </recommendedName>
</protein>
<dbReference type="EMBL" id="LR796917">
    <property type="protein sequence ID" value="CAB4175117.1"/>
    <property type="molecule type" value="Genomic_DNA"/>
</dbReference>
<evidence type="ECO:0000313" key="1">
    <source>
        <dbReference type="EMBL" id="CAB4135828.1"/>
    </source>
</evidence>
<evidence type="ECO:0000313" key="5">
    <source>
        <dbReference type="EMBL" id="CAB4175117.1"/>
    </source>
</evidence>
<dbReference type="EMBL" id="LR797180">
    <property type="protein sequence ID" value="CAB4192061.1"/>
    <property type="molecule type" value="Genomic_DNA"/>
</dbReference>
<evidence type="ECO:0000313" key="10">
    <source>
        <dbReference type="EMBL" id="CAB4220195.1"/>
    </source>
</evidence>
<evidence type="ECO:0000313" key="11">
    <source>
        <dbReference type="EMBL" id="CAB5230821.1"/>
    </source>
</evidence>
<reference evidence="6" key="1">
    <citation type="submission" date="2020-05" db="EMBL/GenBank/DDBJ databases">
        <authorList>
            <person name="Chiriac C."/>
            <person name="Salcher M."/>
            <person name="Ghai R."/>
            <person name="Kavagutti S V."/>
        </authorList>
    </citation>
    <scope>NUCLEOTIDE SEQUENCE</scope>
</reference>
<accession>A0A6J5QCU7</accession>
<evidence type="ECO:0008006" key="12">
    <source>
        <dbReference type="Google" id="ProtNLM"/>
    </source>
</evidence>
<evidence type="ECO:0000313" key="6">
    <source>
        <dbReference type="EMBL" id="CAB4179311.1"/>
    </source>
</evidence>
<sequence>MVEIDDFVPPFFQDSILKTLTESSVEWRYLDGVAGTTTEVETPGVVMSRDQTAFYHVAFRDGKPESHLFYALRPMIDALEFHLDRAISDISRIRIGLTTPSFFEGHSAPHVDFYAPHHSLLYYVNDSDGDTVFYNERFNGNTDMRKFTVEKKVTPKKGKAVLFEGDHYHSAGIPKYTLRRLVINLNYRID</sequence>
<dbReference type="EMBL" id="LR797434">
    <property type="protein sequence ID" value="CAB4215980.1"/>
    <property type="molecule type" value="Genomic_DNA"/>
</dbReference>
<evidence type="ECO:0000313" key="7">
    <source>
        <dbReference type="EMBL" id="CAB4188731.1"/>
    </source>
</evidence>
<dbReference type="EMBL" id="LR796305">
    <property type="protein sequence ID" value="CAB4135828.1"/>
    <property type="molecule type" value="Genomic_DNA"/>
</dbReference>
<evidence type="ECO:0000313" key="2">
    <source>
        <dbReference type="EMBL" id="CAB4146080.1"/>
    </source>
</evidence>
<dbReference type="EMBL" id="LR797492">
    <property type="protein sequence ID" value="CAB4220195.1"/>
    <property type="molecule type" value="Genomic_DNA"/>
</dbReference>
<dbReference type="Gene3D" id="2.60.120.620">
    <property type="entry name" value="q2cbj1_9rhob like domain"/>
    <property type="match status" value="1"/>
</dbReference>